<dbReference type="eggNOG" id="arCOG05598">
    <property type="taxonomic scope" value="Archaea"/>
</dbReference>
<dbReference type="EMBL" id="CP000504">
    <property type="protein sequence ID" value="ABL87798.1"/>
    <property type="molecule type" value="Genomic_DNA"/>
</dbReference>
<dbReference type="RefSeq" id="WP_011762374.1">
    <property type="nucleotide sequence ID" value="NC_008701.1"/>
</dbReference>
<dbReference type="AlphaFoldDB" id="A1RS66"/>
<organism evidence="1 2">
    <name type="scientific">Pyrobaculum islandicum (strain DSM 4184 / JCM 9189 / GEO3)</name>
    <dbReference type="NCBI Taxonomy" id="384616"/>
    <lineage>
        <taxon>Archaea</taxon>
        <taxon>Thermoproteota</taxon>
        <taxon>Thermoprotei</taxon>
        <taxon>Thermoproteales</taxon>
        <taxon>Thermoproteaceae</taxon>
        <taxon>Pyrobaculum</taxon>
    </lineage>
</organism>
<keyword evidence="2" id="KW-1185">Reference proteome</keyword>
<protein>
    <submittedName>
        <fullName evidence="1">Uncharacterized protein</fullName>
    </submittedName>
</protein>
<dbReference type="GeneID" id="4617911"/>
<dbReference type="KEGG" id="pis:Pisl_0620"/>
<evidence type="ECO:0000313" key="2">
    <source>
        <dbReference type="Proteomes" id="UP000002595"/>
    </source>
</evidence>
<name>A1RS66_PYRIL</name>
<dbReference type="HOGENOM" id="CLU_1145253_0_0_2"/>
<evidence type="ECO:0000313" key="1">
    <source>
        <dbReference type="EMBL" id="ABL87798.1"/>
    </source>
</evidence>
<gene>
    <name evidence="1" type="ordered locus">Pisl_0620</name>
</gene>
<reference evidence="1" key="1">
    <citation type="submission" date="2006-12" db="EMBL/GenBank/DDBJ databases">
        <title>Complete sequence of Pyrobaculum islandicum DSM 4184.</title>
        <authorList>
            <person name="Copeland A."/>
            <person name="Lucas S."/>
            <person name="Lapidus A."/>
            <person name="Barry K."/>
            <person name="Detter J.C."/>
            <person name="Glavina del Rio T."/>
            <person name="Dalin E."/>
            <person name="Tice H."/>
            <person name="Pitluck S."/>
            <person name="Meincke L."/>
            <person name="Brettin T."/>
            <person name="Bruce D."/>
            <person name="Han C."/>
            <person name="Tapia R."/>
            <person name="Gilna P."/>
            <person name="Schmutz J."/>
            <person name="Larimer F."/>
            <person name="Land M."/>
            <person name="Hauser L."/>
            <person name="Kyrpides N."/>
            <person name="Mikhailova N."/>
            <person name="Cozen A.E."/>
            <person name="Fitz-Gibbon S.T."/>
            <person name="House C.H."/>
            <person name="Saltikov C."/>
            <person name="Lowe T."/>
            <person name="Richardson P."/>
        </authorList>
    </citation>
    <scope>NUCLEOTIDE SEQUENCE [LARGE SCALE GENOMIC DNA]</scope>
    <source>
        <strain evidence="1">DSM 4184</strain>
    </source>
</reference>
<sequence>MIEKIVKRIIGVEDAPAWLVREVFKKVEDGLDIDSAVNYLAPKLTEIYKSNIAKYRPGRASIRKASAFLVAEFIERLGYSVEFINLFGASFPAAVRGERLYTPLALILDEKRKSLYLAAKARRLMQSVIQLTMTRNVDGVLVEVVRIEKPPYYYLYTSANVARLIEESRPIVATVNKKLGKLYYYWRHFRERGYLVLVDKEVGGVVVDLLAVGLGRYAVVSRKSKKIGRLRKVLDSIYLV</sequence>
<accession>A1RS66</accession>
<dbReference type="Proteomes" id="UP000002595">
    <property type="component" value="Chromosome"/>
</dbReference>
<proteinExistence type="predicted"/>
<dbReference type="OrthoDB" id="28047at2157"/>